<reference evidence="1" key="1">
    <citation type="submission" date="2019-11" db="EMBL/GenBank/DDBJ databases">
        <title>Characterization of Clostridium perfringens isolates from swine manure treated agricultural soils.</title>
        <authorList>
            <person name="Wushke S.T."/>
        </authorList>
    </citation>
    <scope>NUCLEOTIDE SEQUENCE</scope>
    <source>
        <strain evidence="1">X26</strain>
    </source>
</reference>
<feature type="non-terminal residue" evidence="1">
    <location>
        <position position="82"/>
    </location>
</feature>
<evidence type="ECO:0000313" key="2">
    <source>
        <dbReference type="Proteomes" id="UP001291306"/>
    </source>
</evidence>
<name>A0AAW9IJB7_CLOPF</name>
<dbReference type="AlphaFoldDB" id="A0AAW9IJB7"/>
<proteinExistence type="predicted"/>
<gene>
    <name evidence="1" type="ORF">GNF79_19265</name>
</gene>
<dbReference type="EMBL" id="WNVC01001087">
    <property type="protein sequence ID" value="MDZ5001154.1"/>
    <property type="molecule type" value="Genomic_DNA"/>
</dbReference>
<dbReference type="Pfam" id="PF11193">
    <property type="entry name" value="DUF2812"/>
    <property type="match status" value="1"/>
</dbReference>
<sequence length="82" mass="9838">MRIGNIKILIIDFVPYEYKKLQRYLEEMALKGWKLEGAFGKFFKFKRIDPMKIKYYVDVVNGITFLDGKNSNISLEHRKKFN</sequence>
<accession>A0AAW9IJB7</accession>
<dbReference type="InterPro" id="IPR021359">
    <property type="entry name" value="DUF2812"/>
</dbReference>
<protein>
    <submittedName>
        <fullName evidence="1">DUF2812 domain-containing protein</fullName>
    </submittedName>
</protein>
<dbReference type="Proteomes" id="UP001291306">
    <property type="component" value="Unassembled WGS sequence"/>
</dbReference>
<dbReference type="RefSeq" id="WP_322459292.1">
    <property type="nucleotide sequence ID" value="NZ_WNVC01001087.1"/>
</dbReference>
<evidence type="ECO:0000313" key="1">
    <source>
        <dbReference type="EMBL" id="MDZ5001154.1"/>
    </source>
</evidence>
<organism evidence="1 2">
    <name type="scientific">Clostridium perfringens</name>
    <dbReference type="NCBI Taxonomy" id="1502"/>
    <lineage>
        <taxon>Bacteria</taxon>
        <taxon>Bacillati</taxon>
        <taxon>Bacillota</taxon>
        <taxon>Clostridia</taxon>
        <taxon>Eubacteriales</taxon>
        <taxon>Clostridiaceae</taxon>
        <taxon>Clostridium</taxon>
    </lineage>
</organism>
<comment type="caution">
    <text evidence="1">The sequence shown here is derived from an EMBL/GenBank/DDBJ whole genome shotgun (WGS) entry which is preliminary data.</text>
</comment>